<proteinExistence type="predicted"/>
<dbReference type="RefSeq" id="WP_015691909.1">
    <property type="nucleotide sequence ID" value="NC_016940.1"/>
</dbReference>
<dbReference type="Proteomes" id="UP000007519">
    <property type="component" value="Chromosome"/>
</dbReference>
<dbReference type="AlphaFoldDB" id="H6L9A1"/>
<dbReference type="OrthoDB" id="9849338at2"/>
<keyword evidence="1" id="KW-0732">Signal</keyword>
<evidence type="ECO:0000313" key="2">
    <source>
        <dbReference type="EMBL" id="AFC24273.1"/>
    </source>
</evidence>
<feature type="signal peptide" evidence="1">
    <location>
        <begin position="1"/>
        <end position="18"/>
    </location>
</feature>
<sequence length="70" mass="7760">MKTKSIIALSCLAVFVLASCGSPYKKRRRCKGNGSWYGNRNVSQAPAAQESKSLKLSDYQAAVEEKEELY</sequence>
<evidence type="ECO:0000313" key="3">
    <source>
        <dbReference type="Proteomes" id="UP000007519"/>
    </source>
</evidence>
<reference evidence="2 3" key="1">
    <citation type="journal article" date="2012" name="Stand. Genomic Sci.">
        <title>Complete genome sequencing and analysis of Saprospira grandis str. Lewin, a predatory marine bacterium.</title>
        <authorList>
            <person name="Saw J.H."/>
            <person name="Yuryev A."/>
            <person name="Kanbe M."/>
            <person name="Hou S."/>
            <person name="Young A.G."/>
            <person name="Aizawa S."/>
            <person name="Alam M."/>
        </authorList>
    </citation>
    <scope>NUCLEOTIDE SEQUENCE [LARGE SCALE GENOMIC DNA]</scope>
    <source>
        <strain evidence="2 3">Lewin</strain>
    </source>
</reference>
<gene>
    <name evidence="2" type="ordered locus">SGRA_1538</name>
</gene>
<keyword evidence="3" id="KW-1185">Reference proteome</keyword>
<accession>H6L9A1</accession>
<organism evidence="2 3">
    <name type="scientific">Saprospira grandis (strain Lewin)</name>
    <dbReference type="NCBI Taxonomy" id="984262"/>
    <lineage>
        <taxon>Bacteria</taxon>
        <taxon>Pseudomonadati</taxon>
        <taxon>Bacteroidota</taxon>
        <taxon>Saprospiria</taxon>
        <taxon>Saprospirales</taxon>
        <taxon>Saprospiraceae</taxon>
        <taxon>Saprospira</taxon>
    </lineage>
</organism>
<evidence type="ECO:0000256" key="1">
    <source>
        <dbReference type="SAM" id="SignalP"/>
    </source>
</evidence>
<feature type="chain" id="PRO_5003604809" description="Lipoprotein" evidence="1">
    <location>
        <begin position="19"/>
        <end position="70"/>
    </location>
</feature>
<dbReference type="HOGENOM" id="CLU_2755553_0_0_10"/>
<dbReference type="EMBL" id="CP002831">
    <property type="protein sequence ID" value="AFC24273.1"/>
    <property type="molecule type" value="Genomic_DNA"/>
</dbReference>
<name>H6L9A1_SAPGL</name>
<dbReference type="STRING" id="984262.SGRA_1538"/>
<evidence type="ECO:0008006" key="4">
    <source>
        <dbReference type="Google" id="ProtNLM"/>
    </source>
</evidence>
<protein>
    <recommendedName>
        <fullName evidence="4">Lipoprotein</fullName>
    </recommendedName>
</protein>
<dbReference type="PROSITE" id="PS51257">
    <property type="entry name" value="PROKAR_LIPOPROTEIN"/>
    <property type="match status" value="1"/>
</dbReference>
<dbReference type="KEGG" id="sgn:SGRA_1538"/>